<dbReference type="PANTHER" id="PTHR45998:SF2">
    <property type="entry name" value="SERINE_THREONINE-PROTEIN KINASE 16"/>
    <property type="match status" value="1"/>
</dbReference>
<protein>
    <recommendedName>
        <fullName evidence="1">non-specific serine/threonine protein kinase</fullName>
        <ecNumber evidence="1">2.7.11.1</ecNumber>
    </recommendedName>
</protein>
<keyword evidence="14" id="KW-1185">Reference proteome</keyword>
<keyword evidence="6 9" id="KW-0067">ATP-binding</keyword>
<dbReference type="InterPro" id="IPR052239">
    <property type="entry name" value="Ser/Thr-specific_kinases"/>
</dbReference>
<feature type="region of interest" description="Disordered" evidence="11">
    <location>
        <begin position="346"/>
        <end position="371"/>
    </location>
</feature>
<evidence type="ECO:0000256" key="2">
    <source>
        <dbReference type="ARBA" id="ARBA00022527"/>
    </source>
</evidence>
<evidence type="ECO:0000256" key="5">
    <source>
        <dbReference type="ARBA" id="ARBA00022777"/>
    </source>
</evidence>
<evidence type="ECO:0000313" key="14">
    <source>
        <dbReference type="Proteomes" id="UP001140453"/>
    </source>
</evidence>
<comment type="caution">
    <text evidence="13">The sequence shown here is derived from an EMBL/GenBank/DDBJ whole genome shotgun (WGS) entry which is preliminary data.</text>
</comment>
<dbReference type="PROSITE" id="PS00108">
    <property type="entry name" value="PROTEIN_KINASE_ST"/>
    <property type="match status" value="1"/>
</dbReference>
<dbReference type="EC" id="2.7.11.1" evidence="1"/>
<evidence type="ECO:0000313" key="13">
    <source>
        <dbReference type="EMBL" id="KAJ4396984.1"/>
    </source>
</evidence>
<organism evidence="13 14">
    <name type="scientific">Gnomoniopsis smithogilvyi</name>
    <dbReference type="NCBI Taxonomy" id="1191159"/>
    <lineage>
        <taxon>Eukaryota</taxon>
        <taxon>Fungi</taxon>
        <taxon>Dikarya</taxon>
        <taxon>Ascomycota</taxon>
        <taxon>Pezizomycotina</taxon>
        <taxon>Sordariomycetes</taxon>
        <taxon>Sordariomycetidae</taxon>
        <taxon>Diaporthales</taxon>
        <taxon>Gnomoniaceae</taxon>
        <taxon>Gnomoniopsis</taxon>
    </lineage>
</organism>
<dbReference type="InterPro" id="IPR011009">
    <property type="entry name" value="Kinase-like_dom_sf"/>
</dbReference>
<evidence type="ECO:0000256" key="3">
    <source>
        <dbReference type="ARBA" id="ARBA00022679"/>
    </source>
</evidence>
<feature type="domain" description="Protein kinase" evidence="12">
    <location>
        <begin position="32"/>
        <end position="409"/>
    </location>
</feature>
<proteinExistence type="inferred from homology"/>
<comment type="catalytic activity">
    <reaction evidence="8">
        <text>L-seryl-[protein] + ATP = O-phospho-L-seryl-[protein] + ADP + H(+)</text>
        <dbReference type="Rhea" id="RHEA:17989"/>
        <dbReference type="Rhea" id="RHEA-COMP:9863"/>
        <dbReference type="Rhea" id="RHEA-COMP:11604"/>
        <dbReference type="ChEBI" id="CHEBI:15378"/>
        <dbReference type="ChEBI" id="CHEBI:29999"/>
        <dbReference type="ChEBI" id="CHEBI:30616"/>
        <dbReference type="ChEBI" id="CHEBI:83421"/>
        <dbReference type="ChEBI" id="CHEBI:456216"/>
        <dbReference type="EC" id="2.7.11.1"/>
    </reaction>
</comment>
<dbReference type="AlphaFoldDB" id="A0A9W8Z1N4"/>
<evidence type="ECO:0000256" key="10">
    <source>
        <dbReference type="RuleBase" id="RU000304"/>
    </source>
</evidence>
<name>A0A9W8Z1N4_9PEZI</name>
<gene>
    <name evidence="13" type="primary">ENV7</name>
    <name evidence="13" type="ORF">N0V93_001208</name>
</gene>
<evidence type="ECO:0000256" key="7">
    <source>
        <dbReference type="ARBA" id="ARBA00047899"/>
    </source>
</evidence>
<keyword evidence="5 13" id="KW-0418">Kinase</keyword>
<feature type="compositionally biased region" description="Basic and acidic residues" evidence="11">
    <location>
        <begin position="190"/>
        <end position="199"/>
    </location>
</feature>
<dbReference type="FunFam" id="3.30.200.20:FF:000374">
    <property type="entry name" value="Serine/threonine protein kinase"/>
    <property type="match status" value="1"/>
</dbReference>
<dbReference type="Gene3D" id="1.10.510.10">
    <property type="entry name" value="Transferase(Phosphotransferase) domain 1"/>
    <property type="match status" value="2"/>
</dbReference>
<dbReference type="InterPro" id="IPR000719">
    <property type="entry name" value="Prot_kinase_dom"/>
</dbReference>
<dbReference type="PROSITE" id="PS00107">
    <property type="entry name" value="PROTEIN_KINASE_ATP"/>
    <property type="match status" value="1"/>
</dbReference>
<sequence>MAQLLGDLLASLGNCLNCFPGSPTLKVNSRNFKILRLLGEGGFSYVYLVQDTASSEIFALKKIRCPFGAESVAQAMKEVDAYKLFANAPGIIHSIDYAIATERGGGEDTKTVYVLLPYYRRGNLQDLINANLVNHTSFPEKKLMVLFAGMCRALREMHVYKGNRGGERMEMRVNGVDENVVAANKKGKGRERNRPRQESGADEDDETEQQRPLMMGEEGVPTGEVKNYAHRDIKPGNIMIDDSGSAPILMDLGSIAVSPIPITSRSLAIATQETAAEHSTMPYRAPELFDVKTGTVVDTKVDIWSLGCTLYACLVGKSPFEMRSDETGGSLSICVLSGDWRFPDEGANGKKKMPAPVRQGTNLSQTGVKKEEEVAISEPIKEVVRKCLKVEPSERPDIDELIEMVDRVVEELPEDDAT</sequence>
<dbReference type="EMBL" id="JAPEVB010000001">
    <property type="protein sequence ID" value="KAJ4396984.1"/>
    <property type="molecule type" value="Genomic_DNA"/>
</dbReference>
<comment type="similarity">
    <text evidence="10">Belongs to the protein kinase superfamily.</text>
</comment>
<dbReference type="PANTHER" id="PTHR45998">
    <property type="entry name" value="SERINE/THREONINE-PROTEIN KINASE 16"/>
    <property type="match status" value="1"/>
</dbReference>
<evidence type="ECO:0000256" key="8">
    <source>
        <dbReference type="ARBA" id="ARBA00048679"/>
    </source>
</evidence>
<dbReference type="GO" id="GO:0005524">
    <property type="term" value="F:ATP binding"/>
    <property type="evidence" value="ECO:0007669"/>
    <property type="project" value="UniProtKB-UniRule"/>
</dbReference>
<keyword evidence="2 10" id="KW-0723">Serine/threonine-protein kinase</keyword>
<evidence type="ECO:0000256" key="6">
    <source>
        <dbReference type="ARBA" id="ARBA00022840"/>
    </source>
</evidence>
<comment type="catalytic activity">
    <reaction evidence="7">
        <text>L-threonyl-[protein] + ATP = O-phospho-L-threonyl-[protein] + ADP + H(+)</text>
        <dbReference type="Rhea" id="RHEA:46608"/>
        <dbReference type="Rhea" id="RHEA-COMP:11060"/>
        <dbReference type="Rhea" id="RHEA-COMP:11605"/>
        <dbReference type="ChEBI" id="CHEBI:15378"/>
        <dbReference type="ChEBI" id="CHEBI:30013"/>
        <dbReference type="ChEBI" id="CHEBI:30616"/>
        <dbReference type="ChEBI" id="CHEBI:61977"/>
        <dbReference type="ChEBI" id="CHEBI:456216"/>
        <dbReference type="EC" id="2.7.11.1"/>
    </reaction>
</comment>
<evidence type="ECO:0000256" key="4">
    <source>
        <dbReference type="ARBA" id="ARBA00022741"/>
    </source>
</evidence>
<keyword evidence="3 13" id="KW-0808">Transferase</keyword>
<feature type="region of interest" description="Disordered" evidence="11">
    <location>
        <begin position="175"/>
        <end position="222"/>
    </location>
</feature>
<evidence type="ECO:0000256" key="1">
    <source>
        <dbReference type="ARBA" id="ARBA00012513"/>
    </source>
</evidence>
<dbReference type="FunFam" id="1.10.510.10:FF:000550">
    <property type="entry name" value="Serine/threonine kinase 16"/>
    <property type="match status" value="1"/>
</dbReference>
<dbReference type="SMART" id="SM00220">
    <property type="entry name" value="S_TKc"/>
    <property type="match status" value="1"/>
</dbReference>
<reference evidence="13" key="1">
    <citation type="submission" date="2022-10" db="EMBL/GenBank/DDBJ databases">
        <title>Tapping the CABI collections for fungal endophytes: first genome assemblies for Collariella, Neodidymelliopsis, Ascochyta clinopodiicola, Didymella pomorum, Didymosphaeria variabile, Neocosmospora piperis and Neocucurbitaria cava.</title>
        <authorList>
            <person name="Hill R."/>
        </authorList>
    </citation>
    <scope>NUCLEOTIDE SEQUENCE</scope>
    <source>
        <strain evidence="13">IMI 355082</strain>
    </source>
</reference>
<dbReference type="GO" id="GO:0005794">
    <property type="term" value="C:Golgi apparatus"/>
    <property type="evidence" value="ECO:0007669"/>
    <property type="project" value="TreeGrafter"/>
</dbReference>
<evidence type="ECO:0000256" key="11">
    <source>
        <dbReference type="SAM" id="MobiDB-lite"/>
    </source>
</evidence>
<feature type="binding site" evidence="9">
    <location>
        <position position="61"/>
    </location>
    <ligand>
        <name>ATP</name>
        <dbReference type="ChEBI" id="CHEBI:30616"/>
    </ligand>
</feature>
<evidence type="ECO:0000259" key="12">
    <source>
        <dbReference type="PROSITE" id="PS50011"/>
    </source>
</evidence>
<dbReference type="GO" id="GO:0032889">
    <property type="term" value="P:regulation of vacuole fusion, non-autophagic"/>
    <property type="evidence" value="ECO:0007669"/>
    <property type="project" value="TreeGrafter"/>
</dbReference>
<accession>A0A9W8Z1N4</accession>
<dbReference type="SUPFAM" id="SSF56112">
    <property type="entry name" value="Protein kinase-like (PK-like)"/>
    <property type="match status" value="1"/>
</dbReference>
<keyword evidence="4 9" id="KW-0547">Nucleotide-binding</keyword>
<dbReference type="Pfam" id="PF00069">
    <property type="entry name" value="Pkinase"/>
    <property type="match status" value="2"/>
</dbReference>
<dbReference type="GO" id="GO:0006624">
    <property type="term" value="P:vacuolar protein processing"/>
    <property type="evidence" value="ECO:0007669"/>
    <property type="project" value="TreeGrafter"/>
</dbReference>
<dbReference type="OrthoDB" id="248923at2759"/>
<dbReference type="GO" id="GO:0004674">
    <property type="term" value="F:protein serine/threonine kinase activity"/>
    <property type="evidence" value="ECO:0007669"/>
    <property type="project" value="UniProtKB-KW"/>
</dbReference>
<dbReference type="PROSITE" id="PS50011">
    <property type="entry name" value="PROTEIN_KINASE_DOM"/>
    <property type="match status" value="1"/>
</dbReference>
<evidence type="ECO:0000256" key="9">
    <source>
        <dbReference type="PROSITE-ProRule" id="PRU10141"/>
    </source>
</evidence>
<dbReference type="Proteomes" id="UP001140453">
    <property type="component" value="Unassembled WGS sequence"/>
</dbReference>
<dbReference type="InterPro" id="IPR008271">
    <property type="entry name" value="Ser/Thr_kinase_AS"/>
</dbReference>
<dbReference type="GO" id="GO:0005773">
    <property type="term" value="C:vacuole"/>
    <property type="evidence" value="ECO:0007669"/>
    <property type="project" value="GOC"/>
</dbReference>
<dbReference type="InterPro" id="IPR017441">
    <property type="entry name" value="Protein_kinase_ATP_BS"/>
</dbReference>